<evidence type="ECO:0000313" key="1">
    <source>
        <dbReference type="EMBL" id="CAH1212285.1"/>
    </source>
</evidence>
<protein>
    <submittedName>
        <fullName evidence="1">Uncharacterized protein</fullName>
    </submittedName>
</protein>
<reference evidence="1" key="1">
    <citation type="submission" date="2022-01" db="EMBL/GenBank/DDBJ databases">
        <authorList>
            <person name="Criscuolo A."/>
        </authorList>
    </citation>
    <scope>NUCLEOTIDE SEQUENCE</scope>
    <source>
        <strain evidence="1">CIP111892</strain>
    </source>
</reference>
<keyword evidence="2" id="KW-1185">Reference proteome</keyword>
<accession>A0ABN8GLW6</accession>
<dbReference type="Proteomes" id="UP000838324">
    <property type="component" value="Unassembled WGS sequence"/>
</dbReference>
<name>A0ABN8GLW6_9BACL</name>
<dbReference type="EMBL" id="CAKMMG010000005">
    <property type="protein sequence ID" value="CAH1212285.1"/>
    <property type="molecule type" value="Genomic_DNA"/>
</dbReference>
<gene>
    <name evidence="1" type="ORF">PAECIP111892_03729</name>
</gene>
<evidence type="ECO:0000313" key="2">
    <source>
        <dbReference type="Proteomes" id="UP000838324"/>
    </source>
</evidence>
<comment type="caution">
    <text evidence="1">The sequence shown here is derived from an EMBL/GenBank/DDBJ whole genome shotgun (WGS) entry which is preliminary data.</text>
</comment>
<sequence>MKPGNRFVSSKETVLSTSVMVLIPTMARVTAVGR</sequence>
<organism evidence="1 2">
    <name type="scientific">Paenibacillus auburnensis</name>
    <dbReference type="NCBI Taxonomy" id="2905649"/>
    <lineage>
        <taxon>Bacteria</taxon>
        <taxon>Bacillati</taxon>
        <taxon>Bacillota</taxon>
        <taxon>Bacilli</taxon>
        <taxon>Bacillales</taxon>
        <taxon>Paenibacillaceae</taxon>
        <taxon>Paenibacillus</taxon>
    </lineage>
</organism>
<proteinExistence type="predicted"/>